<evidence type="ECO:0000313" key="3">
    <source>
        <dbReference type="Proteomes" id="UP000232323"/>
    </source>
</evidence>
<dbReference type="Pfam" id="PF04727">
    <property type="entry name" value="ELMO_CED12"/>
    <property type="match status" value="1"/>
</dbReference>
<dbReference type="PANTHER" id="PTHR12771">
    <property type="entry name" value="ENGULFMENT AND CELL MOTILITY"/>
    <property type="match status" value="1"/>
</dbReference>
<dbReference type="AlphaFoldDB" id="A0A250X5S4"/>
<gene>
    <name evidence="2" type="ORF">CEUSTIGMA_g5887.t1</name>
</gene>
<reference evidence="2 3" key="1">
    <citation type="submission" date="2017-08" db="EMBL/GenBank/DDBJ databases">
        <title>Acidophilic green algal genome provides insights into adaptation to an acidic environment.</title>
        <authorList>
            <person name="Hirooka S."/>
            <person name="Hirose Y."/>
            <person name="Kanesaki Y."/>
            <person name="Higuchi S."/>
            <person name="Fujiwara T."/>
            <person name="Onuma R."/>
            <person name="Era A."/>
            <person name="Ohbayashi R."/>
            <person name="Uzuka A."/>
            <person name="Nozaki H."/>
            <person name="Yoshikawa H."/>
            <person name="Miyagishima S.Y."/>
        </authorList>
    </citation>
    <scope>NUCLEOTIDE SEQUENCE [LARGE SCALE GENOMIC DNA]</scope>
    <source>
        <strain evidence="2 3">NIES-2499</strain>
    </source>
</reference>
<dbReference type="InterPro" id="IPR006816">
    <property type="entry name" value="ELMO_dom"/>
</dbReference>
<evidence type="ECO:0000313" key="2">
    <source>
        <dbReference type="EMBL" id="GAX78447.1"/>
    </source>
</evidence>
<proteinExistence type="predicted"/>
<comment type="caution">
    <text evidence="2">The sequence shown here is derived from an EMBL/GenBank/DDBJ whole genome shotgun (WGS) entry which is preliminary data.</text>
</comment>
<dbReference type="EMBL" id="BEGY01000032">
    <property type="protein sequence ID" value="GAX78447.1"/>
    <property type="molecule type" value="Genomic_DNA"/>
</dbReference>
<dbReference type="PANTHER" id="PTHR12771:SF2">
    <property type="entry name" value="ELMO DOMAIN-CONTAINING PROTEIN 3"/>
    <property type="match status" value="1"/>
</dbReference>
<keyword evidence="3" id="KW-1185">Reference proteome</keyword>
<protein>
    <recommendedName>
        <fullName evidence="1">ELMO domain-containing protein</fullName>
    </recommendedName>
</protein>
<dbReference type="InterPro" id="IPR050868">
    <property type="entry name" value="ELMO_domain-containing"/>
</dbReference>
<feature type="domain" description="ELMO" evidence="1">
    <location>
        <begin position="135"/>
        <end position="288"/>
    </location>
</feature>
<evidence type="ECO:0000259" key="1">
    <source>
        <dbReference type="PROSITE" id="PS51335"/>
    </source>
</evidence>
<dbReference type="Proteomes" id="UP000232323">
    <property type="component" value="Unassembled WGS sequence"/>
</dbReference>
<sequence>LAPPYLRQLLMLAPPYLWQLLMLVPPYLWQLLMLAPPYLRQLLMLAPSYLRQLLMLAPPYLRQLLMNGTEQTREWSWDPSLTTRTLQLLTSILHMSRPSLNYYPRKLHPRTPQLQEEQIHILALARQPFSESEPLHAALLRSLYSAYTGREVGGVTRYGSHWTELGFQGQDPATDLRSCGVFGLLQLYLLYHHSRPNAMKIFRLSRSELQNFPLAVVSLNITLWTLQVVKQGKLSQEANTGGSLVDAAGHFYVGTFYTFYNLWLNGSKTMSESGYVLKEVEDLCKRRPQDMIQLSIEPLWGVSGVSMGHIFHPKELVQR</sequence>
<feature type="non-terminal residue" evidence="2">
    <location>
        <position position="1"/>
    </location>
</feature>
<organism evidence="2 3">
    <name type="scientific">Chlamydomonas eustigma</name>
    <dbReference type="NCBI Taxonomy" id="1157962"/>
    <lineage>
        <taxon>Eukaryota</taxon>
        <taxon>Viridiplantae</taxon>
        <taxon>Chlorophyta</taxon>
        <taxon>core chlorophytes</taxon>
        <taxon>Chlorophyceae</taxon>
        <taxon>CS clade</taxon>
        <taxon>Chlamydomonadales</taxon>
        <taxon>Chlamydomonadaceae</taxon>
        <taxon>Chlamydomonas</taxon>
    </lineage>
</organism>
<accession>A0A250X5S4</accession>
<dbReference type="PROSITE" id="PS51335">
    <property type="entry name" value="ELMO"/>
    <property type="match status" value="1"/>
</dbReference>
<name>A0A250X5S4_9CHLO</name>